<feature type="non-terminal residue" evidence="2">
    <location>
        <position position="105"/>
    </location>
</feature>
<evidence type="ECO:0000313" key="2">
    <source>
        <dbReference type="EMBL" id="EFN86785.1"/>
    </source>
</evidence>
<feature type="non-terminal residue" evidence="2">
    <location>
        <position position="1"/>
    </location>
</feature>
<accession>E2BBZ5</accession>
<reference evidence="2 3" key="1">
    <citation type="journal article" date="2010" name="Science">
        <title>Genomic comparison of the ants Camponotus floridanus and Harpegnathos saltator.</title>
        <authorList>
            <person name="Bonasio R."/>
            <person name="Zhang G."/>
            <person name="Ye C."/>
            <person name="Mutti N.S."/>
            <person name="Fang X."/>
            <person name="Qin N."/>
            <person name="Donahue G."/>
            <person name="Yang P."/>
            <person name="Li Q."/>
            <person name="Li C."/>
            <person name="Zhang P."/>
            <person name="Huang Z."/>
            <person name="Berger S.L."/>
            <person name="Reinberg D."/>
            <person name="Wang J."/>
            <person name="Liebig J."/>
        </authorList>
    </citation>
    <scope>NUCLEOTIDE SEQUENCE [LARGE SCALE GENOMIC DNA]</scope>
    <source>
        <strain evidence="2 3">R22 G/1</strain>
    </source>
</reference>
<name>E2BBZ5_HARSA</name>
<feature type="domain" description="DUF5641" evidence="1">
    <location>
        <begin position="75"/>
        <end position="105"/>
    </location>
</feature>
<evidence type="ECO:0000313" key="3">
    <source>
        <dbReference type="Proteomes" id="UP000008237"/>
    </source>
</evidence>
<dbReference type="PANTHER" id="PTHR47331:SF1">
    <property type="entry name" value="GAG-LIKE PROTEIN"/>
    <property type="match status" value="1"/>
</dbReference>
<dbReference type="Proteomes" id="UP000008237">
    <property type="component" value="Unassembled WGS sequence"/>
</dbReference>
<dbReference type="InterPro" id="IPR040676">
    <property type="entry name" value="DUF5641"/>
</dbReference>
<dbReference type="InParanoid" id="E2BBZ5"/>
<keyword evidence="3" id="KW-1185">Reference proteome</keyword>
<proteinExistence type="predicted"/>
<gene>
    <name evidence="2" type="ORF">EAI_00049</name>
</gene>
<dbReference type="PANTHER" id="PTHR47331">
    <property type="entry name" value="PHD-TYPE DOMAIN-CONTAINING PROTEIN"/>
    <property type="match status" value="1"/>
</dbReference>
<dbReference type="OMA" id="MANDHII"/>
<dbReference type="Pfam" id="PF18701">
    <property type="entry name" value="DUF5641"/>
    <property type="match status" value="1"/>
</dbReference>
<evidence type="ECO:0000259" key="1">
    <source>
        <dbReference type="Pfam" id="PF18701"/>
    </source>
</evidence>
<protein>
    <recommendedName>
        <fullName evidence="1">DUF5641 domain-containing protein</fullName>
    </recommendedName>
</protein>
<dbReference type="AlphaFoldDB" id="E2BBZ5"/>
<organism evidence="3">
    <name type="scientific">Harpegnathos saltator</name>
    <name type="common">Jerdon's jumping ant</name>
    <dbReference type="NCBI Taxonomy" id="610380"/>
    <lineage>
        <taxon>Eukaryota</taxon>
        <taxon>Metazoa</taxon>
        <taxon>Ecdysozoa</taxon>
        <taxon>Arthropoda</taxon>
        <taxon>Hexapoda</taxon>
        <taxon>Insecta</taxon>
        <taxon>Pterygota</taxon>
        <taxon>Neoptera</taxon>
        <taxon>Endopterygota</taxon>
        <taxon>Hymenoptera</taxon>
        <taxon>Apocrita</taxon>
        <taxon>Aculeata</taxon>
        <taxon>Formicoidea</taxon>
        <taxon>Formicidae</taxon>
        <taxon>Ponerinae</taxon>
        <taxon>Ponerini</taxon>
        <taxon>Harpegnathos</taxon>
    </lineage>
</organism>
<dbReference type="OrthoDB" id="7538321at2759"/>
<sequence>KYHLHRILGPHTLTFEELTTLLCKIEACLNSRPIAPISDTLDDYEPLTPRHFLIGSALTAVPEPSVLDVNEHRLTRWQLVRQITERFWKVWQNDYVNTLQQRAKW</sequence>
<dbReference type="EMBL" id="GL447179">
    <property type="protein sequence ID" value="EFN86785.1"/>
    <property type="molecule type" value="Genomic_DNA"/>
</dbReference>
<dbReference type="STRING" id="610380.E2BBZ5"/>